<dbReference type="AlphaFoldDB" id="A0AAQ3KQV1"/>
<reference evidence="2 3" key="1">
    <citation type="submission" date="2023-10" db="EMBL/GenBank/DDBJ databases">
        <title>Chromosome-scale genome assembly provides insights into flower coloration mechanisms of Canna indica.</title>
        <authorList>
            <person name="Li C."/>
        </authorList>
    </citation>
    <scope>NUCLEOTIDE SEQUENCE [LARGE SCALE GENOMIC DNA]</scope>
    <source>
        <tissue evidence="2">Flower</tissue>
    </source>
</reference>
<organism evidence="2 3">
    <name type="scientific">Canna indica</name>
    <name type="common">Indian-shot</name>
    <dbReference type="NCBI Taxonomy" id="4628"/>
    <lineage>
        <taxon>Eukaryota</taxon>
        <taxon>Viridiplantae</taxon>
        <taxon>Streptophyta</taxon>
        <taxon>Embryophyta</taxon>
        <taxon>Tracheophyta</taxon>
        <taxon>Spermatophyta</taxon>
        <taxon>Magnoliopsida</taxon>
        <taxon>Liliopsida</taxon>
        <taxon>Zingiberales</taxon>
        <taxon>Cannaceae</taxon>
        <taxon>Canna</taxon>
    </lineage>
</organism>
<accession>A0AAQ3KQV1</accession>
<proteinExistence type="predicted"/>
<keyword evidence="3" id="KW-1185">Reference proteome</keyword>
<name>A0AAQ3KQV1_9LILI</name>
<dbReference type="Proteomes" id="UP001327560">
    <property type="component" value="Chromosome 7"/>
</dbReference>
<dbReference type="PANTHER" id="PTHR36707:SF1">
    <property type="entry name" value="T20M3.17 PROTEIN"/>
    <property type="match status" value="1"/>
</dbReference>
<gene>
    <name evidence="2" type="ORF">Cni_G21537</name>
</gene>
<dbReference type="EMBL" id="CP136896">
    <property type="protein sequence ID" value="WOL12769.1"/>
    <property type="molecule type" value="Genomic_DNA"/>
</dbReference>
<evidence type="ECO:0000256" key="1">
    <source>
        <dbReference type="SAM" id="MobiDB-lite"/>
    </source>
</evidence>
<protein>
    <submittedName>
        <fullName evidence="2">Uncharacterized protein</fullName>
    </submittedName>
</protein>
<evidence type="ECO:0000313" key="3">
    <source>
        <dbReference type="Proteomes" id="UP001327560"/>
    </source>
</evidence>
<feature type="region of interest" description="Disordered" evidence="1">
    <location>
        <begin position="380"/>
        <end position="404"/>
    </location>
</feature>
<evidence type="ECO:0000313" key="2">
    <source>
        <dbReference type="EMBL" id="WOL12769.1"/>
    </source>
</evidence>
<sequence>MGFTSSSGSSQGLTDVSHGTESLANASNHHNQLKFDLILKKDGLDQAHKKETYANFPEAVDVDDQINFIDRLSEESDYMWLSSDSLSSSLLSSDDSQDFLGCDCLRLSLKRQISSISLSTTISDVSLDKRNEAYSDGSNDSPKSEMPLVSSRKMACQEKKEKNVEELHRWLVGKERKSYSVGDSEISNSYQIEDPSVSNVSCALHTRSQDLPSWDFDRTDIWVSSLDLEREDSELLGDRQKEFDVFDFDFPSPSFSAFSAMRHHQIQSSSPRSLTSVGQGDEVKSTTTDLDEPLFWPLDYSLYSRLDCEKFLCPSPSKVEIHAHIAGTLGSKLTRLRLHQNSSQANRKGTQGLGRRITCSPTLKSVTAKYETKCANNGAWKTKSTPSRLSRPTKFPHQHPCNLSKRRGKPQLKIDVQKHGCSSAELSDRPFKELELYDSVSERDSIESIVGLSEFDGHEGTNDDFGDQFTLYLSPCGGLMPVKNIESVK</sequence>
<dbReference type="PANTHER" id="PTHR36707">
    <property type="entry name" value="T20M3.17 PROTEIN"/>
    <property type="match status" value="1"/>
</dbReference>